<organism evidence="4 5">
    <name type="scientific">Characodon lateralis</name>
    <dbReference type="NCBI Taxonomy" id="208331"/>
    <lineage>
        <taxon>Eukaryota</taxon>
        <taxon>Metazoa</taxon>
        <taxon>Chordata</taxon>
        <taxon>Craniata</taxon>
        <taxon>Vertebrata</taxon>
        <taxon>Euteleostomi</taxon>
        <taxon>Actinopterygii</taxon>
        <taxon>Neopterygii</taxon>
        <taxon>Teleostei</taxon>
        <taxon>Neoteleostei</taxon>
        <taxon>Acanthomorphata</taxon>
        <taxon>Ovalentaria</taxon>
        <taxon>Atherinomorphae</taxon>
        <taxon>Cyprinodontiformes</taxon>
        <taxon>Goodeidae</taxon>
        <taxon>Characodon</taxon>
    </lineage>
</organism>
<protein>
    <submittedName>
        <fullName evidence="4">A disintegrin and metalloproteinase with thrombospondin motifs 17</fullName>
    </submittedName>
</protein>
<dbReference type="SUPFAM" id="SSF82895">
    <property type="entry name" value="TSP-1 type 1 repeat"/>
    <property type="match status" value="4"/>
</dbReference>
<comment type="subcellular location">
    <subcellularLocation>
        <location evidence="1">Secreted</location>
    </subcellularLocation>
</comment>
<dbReference type="InterPro" id="IPR000884">
    <property type="entry name" value="TSP1_rpt"/>
</dbReference>
<keyword evidence="2" id="KW-0964">Secreted</keyword>
<evidence type="ECO:0000313" key="5">
    <source>
        <dbReference type="Proteomes" id="UP001352852"/>
    </source>
</evidence>
<dbReference type="PANTHER" id="PTHR13723:SF151">
    <property type="entry name" value="A DISINTEGRIN AND METALLOPROTEINASE WITH THROMBOSPONDIN MOTIFS 17"/>
    <property type="match status" value="1"/>
</dbReference>
<keyword evidence="5" id="KW-1185">Reference proteome</keyword>
<evidence type="ECO:0000256" key="2">
    <source>
        <dbReference type="ARBA" id="ARBA00022525"/>
    </source>
</evidence>
<dbReference type="Gene3D" id="2.60.120.830">
    <property type="match status" value="1"/>
</dbReference>
<proteinExistence type="predicted"/>
<accession>A0ABU7D7Z8</accession>
<dbReference type="InterPro" id="IPR050439">
    <property type="entry name" value="ADAMTS_ADAMTS-like"/>
</dbReference>
<dbReference type="Gene3D" id="2.20.100.10">
    <property type="entry name" value="Thrombospondin type-1 (TSP1) repeat"/>
    <property type="match status" value="4"/>
</dbReference>
<keyword evidence="4" id="KW-0645">Protease</keyword>
<name>A0ABU7D7Z8_9TELE</name>
<dbReference type="InterPro" id="IPR010294">
    <property type="entry name" value="ADAMTS_spacer1"/>
</dbReference>
<dbReference type="PANTHER" id="PTHR13723">
    <property type="entry name" value="ADAMTS A DISINTEGRIN AND METALLOPROTEASE WITH THROMBOSPONDIN MOTIFS PROTEASE"/>
    <property type="match status" value="1"/>
</dbReference>
<dbReference type="EMBL" id="JAHUTJ010017087">
    <property type="protein sequence ID" value="MED6270466.1"/>
    <property type="molecule type" value="Genomic_DNA"/>
</dbReference>
<evidence type="ECO:0000259" key="3">
    <source>
        <dbReference type="PROSITE" id="PS00028"/>
    </source>
</evidence>
<gene>
    <name evidence="4" type="primary">ADAMTS17_1</name>
    <name evidence="4" type="ORF">CHARACLAT_010725</name>
</gene>
<dbReference type="InterPro" id="IPR013087">
    <property type="entry name" value="Znf_C2H2_type"/>
</dbReference>
<feature type="domain" description="C2H2-type" evidence="3">
    <location>
        <begin position="320"/>
        <end position="343"/>
    </location>
</feature>
<reference evidence="4 5" key="1">
    <citation type="submission" date="2021-06" db="EMBL/GenBank/DDBJ databases">
        <authorList>
            <person name="Palmer J.M."/>
        </authorList>
    </citation>
    <scope>NUCLEOTIDE SEQUENCE [LARGE SCALE GENOMIC DNA]</scope>
    <source>
        <strain evidence="4 5">CL_MEX2019</strain>
        <tissue evidence="4">Muscle</tissue>
    </source>
</reference>
<evidence type="ECO:0000313" key="4">
    <source>
        <dbReference type="EMBL" id="MED6270466.1"/>
    </source>
</evidence>
<dbReference type="Proteomes" id="UP001352852">
    <property type="component" value="Unassembled WGS sequence"/>
</dbReference>
<dbReference type="InterPro" id="IPR036383">
    <property type="entry name" value="TSP1_rpt_sf"/>
</dbReference>
<dbReference type="Pfam" id="PF19030">
    <property type="entry name" value="TSP1_ADAMTS"/>
    <property type="match status" value="4"/>
</dbReference>
<dbReference type="PROSITE" id="PS00028">
    <property type="entry name" value="ZINC_FINGER_C2H2_1"/>
    <property type="match status" value="1"/>
</dbReference>
<evidence type="ECO:0000256" key="1">
    <source>
        <dbReference type="ARBA" id="ARBA00004613"/>
    </source>
</evidence>
<comment type="caution">
    <text evidence="4">The sequence shown here is derived from an EMBL/GenBank/DDBJ whole genome shotgun (WGS) entry which is preliminary data.</text>
</comment>
<dbReference type="SMART" id="SM00209">
    <property type="entry name" value="TSP1"/>
    <property type="match status" value="4"/>
</dbReference>
<keyword evidence="4" id="KW-0378">Hydrolase</keyword>
<sequence length="381" mass="43280">MNIYKSFLNRFVSPLVSVFLSGYIEAVVIPAGAWRIKVMEDKPLQSFLALKDSSKRSINSDWKIELPGDFELAGTMVRYVRRGLWERISAKGPTKSPLHLMVLLFHDQSYGIHYEYTIPLNTSQDRISEKQREPEYLYIWAHSSWQNCTVQCGGGERSTVVSCMRIINNSMEVVSDNYCHSETRPQAKVQRCNTLPCQYRWVTGEWGPCSASCGKGLQQREVSCVYPSVNGSLRHTKDLYCHGGKPAVQQGCEDDTCLTTWEASVWSECSSDCSQGVRRRTVLCKNPDGGCDPFSKPTQEEPCEDDSKCYEWKFGDWSKCSSTCGKGLQSRVVQCMHKDTGRHGDNCPLMLRPPIYRSCYRQSCFVKVHMPEEILTHEVAP</sequence>
<dbReference type="PROSITE" id="PS50092">
    <property type="entry name" value="TSP1"/>
    <property type="match status" value="4"/>
</dbReference>
<dbReference type="Pfam" id="PF05986">
    <property type="entry name" value="ADAMTS_spacer1"/>
    <property type="match status" value="1"/>
</dbReference>
<keyword evidence="4" id="KW-0482">Metalloprotease</keyword>
<dbReference type="GO" id="GO:0008237">
    <property type="term" value="F:metallopeptidase activity"/>
    <property type="evidence" value="ECO:0007669"/>
    <property type="project" value="UniProtKB-KW"/>
</dbReference>